<feature type="transmembrane region" description="Helical" evidence="1">
    <location>
        <begin position="50"/>
        <end position="78"/>
    </location>
</feature>
<evidence type="ECO:0000313" key="4">
    <source>
        <dbReference type="EMBL" id="GCA62883.1"/>
    </source>
</evidence>
<reference evidence="2" key="1">
    <citation type="submission" date="2016-10" db="EMBL/GenBank/DDBJ databases">
        <authorList>
            <person name="Tanifuji G."/>
            <person name="Kume K."/>
            <person name="Nakayama T."/>
            <person name="Takabayashi S."/>
            <person name="Hashimoto T."/>
        </authorList>
    </citation>
    <scope>NUCLEOTIDE SEQUENCE</scope>
    <source>
        <strain evidence="2">NY0173</strain>
    </source>
</reference>
<evidence type="ECO:0000313" key="5">
    <source>
        <dbReference type="Proteomes" id="UP000265618"/>
    </source>
</evidence>
<evidence type="ECO:0000313" key="2">
    <source>
        <dbReference type="EMBL" id="GCA62674.1"/>
    </source>
</evidence>
<organism evidence="2 5">
    <name type="scientific">Kipferlia bialata</name>
    <dbReference type="NCBI Taxonomy" id="797122"/>
    <lineage>
        <taxon>Eukaryota</taxon>
        <taxon>Metamonada</taxon>
        <taxon>Carpediemonas-like organisms</taxon>
        <taxon>Kipferlia</taxon>
    </lineage>
</organism>
<keyword evidence="1" id="KW-0472">Membrane</keyword>
<keyword evidence="1" id="KW-1133">Transmembrane helix</keyword>
<dbReference type="AlphaFoldDB" id="A0A391NKZ4"/>
<keyword evidence="1" id="KW-0812">Transmembrane</keyword>
<accession>A0A391NKZ4</accession>
<proteinExistence type="predicted"/>
<name>A0A391NKZ4_9EUKA</name>
<reference evidence="2 5" key="2">
    <citation type="journal article" date="2018" name="PLoS ONE">
        <title>The draft genome of Kipferlia bialata reveals reductive genome evolution in fornicate parasites.</title>
        <authorList>
            <person name="Tanifuji G."/>
            <person name="Takabayashi S."/>
            <person name="Kume K."/>
            <person name="Takagi M."/>
            <person name="Nakayama T."/>
            <person name="Kamikawa R."/>
            <person name="Inagaki Y."/>
            <person name="Hashimoto T."/>
        </authorList>
    </citation>
    <scope>NUCLEOTIDE SEQUENCE [LARGE SCALE GENOMIC DNA]</scope>
    <source>
        <strain evidence="2">NY0173</strain>
    </source>
</reference>
<gene>
    <name evidence="2" type="ORF">KIPB_005091</name>
    <name evidence="3" type="ORF">KIPB_005860</name>
    <name evidence="4" type="ORF">KIPB_006384</name>
</gene>
<comment type="caution">
    <text evidence="2">The sequence shown here is derived from an EMBL/GenBank/DDBJ whole genome shotgun (WGS) entry which is preliminary data.</text>
</comment>
<sequence length="84" mass="8627">MYLGTDTAYVPAVCLSLPFALAVASGQLVPPSLSLSVKGVPLTDAVLTPITVLYALVMQGVQGCVPTVVGCLCGWGYALTLRSK</sequence>
<dbReference type="EMBL" id="BDIP01001156">
    <property type="protein sequence ID" value="GCA62674.1"/>
    <property type="molecule type" value="Genomic_DNA"/>
</dbReference>
<dbReference type="EMBL" id="BDIP01001636">
    <property type="protein sequence ID" value="GCA62883.1"/>
    <property type="molecule type" value="Genomic_DNA"/>
</dbReference>
<evidence type="ECO:0000256" key="1">
    <source>
        <dbReference type="SAM" id="Phobius"/>
    </source>
</evidence>
<evidence type="ECO:0000313" key="3">
    <source>
        <dbReference type="EMBL" id="GCA62795.1"/>
    </source>
</evidence>
<protein>
    <submittedName>
        <fullName evidence="2">Uncharacterized protein</fullName>
    </submittedName>
</protein>
<dbReference type="Proteomes" id="UP000265618">
    <property type="component" value="Unassembled WGS sequence"/>
</dbReference>
<keyword evidence="5" id="KW-1185">Reference proteome</keyword>
<dbReference type="EMBL" id="BDIP01001427">
    <property type="protein sequence ID" value="GCA62795.1"/>
    <property type="molecule type" value="Genomic_DNA"/>
</dbReference>